<dbReference type="EMBL" id="AMRM01000011">
    <property type="protein sequence ID" value="EKF18750.1"/>
    <property type="molecule type" value="Genomic_DNA"/>
</dbReference>
<reference evidence="2 3" key="1">
    <citation type="journal article" date="2012" name="J. Bacteriol.">
        <title>Genome Sequence of Nitratireductor pacificus Type Strain pht-3B.</title>
        <authorList>
            <person name="Lai Q."/>
            <person name="Li G."/>
            <person name="Shao Z."/>
        </authorList>
    </citation>
    <scope>NUCLEOTIDE SEQUENCE [LARGE SCALE GENOMIC DNA]</scope>
    <source>
        <strain evidence="3">pht-3B</strain>
    </source>
</reference>
<sequence length="124" mass="12796">MARICWVTAPIYAALGMILGLVMAASGDHTLAPAHGHLNLLGWVTIALYGAFYTLVPLAAESRLARLQVLLAEIGVVTAVPGIAMAIMGMGEGLAKVGSLIILAAMLLFVFIVIRTVGQPAATA</sequence>
<dbReference type="eggNOG" id="ENOG50333PZ">
    <property type="taxonomic scope" value="Bacteria"/>
</dbReference>
<organism evidence="2 3">
    <name type="scientific">Nitratireductor pacificus pht-3B</name>
    <dbReference type="NCBI Taxonomy" id="391937"/>
    <lineage>
        <taxon>Bacteria</taxon>
        <taxon>Pseudomonadati</taxon>
        <taxon>Pseudomonadota</taxon>
        <taxon>Alphaproteobacteria</taxon>
        <taxon>Hyphomicrobiales</taxon>
        <taxon>Phyllobacteriaceae</taxon>
        <taxon>Nitratireductor</taxon>
    </lineage>
</organism>
<dbReference type="SUPFAM" id="SSF81442">
    <property type="entry name" value="Cytochrome c oxidase subunit I-like"/>
    <property type="match status" value="1"/>
</dbReference>
<dbReference type="Proteomes" id="UP000006786">
    <property type="component" value="Unassembled WGS sequence"/>
</dbReference>
<gene>
    <name evidence="2" type="ORF">NA2_11220</name>
</gene>
<dbReference type="AlphaFoldDB" id="K2MD93"/>
<keyword evidence="1" id="KW-1133">Transmembrane helix</keyword>
<keyword evidence="1" id="KW-0812">Transmembrane</keyword>
<name>K2MD93_9HYPH</name>
<dbReference type="STRING" id="391937.NA2_11220"/>
<evidence type="ECO:0000256" key="1">
    <source>
        <dbReference type="SAM" id="Phobius"/>
    </source>
</evidence>
<feature type="transmembrane region" description="Helical" evidence="1">
    <location>
        <begin position="94"/>
        <end position="114"/>
    </location>
</feature>
<proteinExistence type="predicted"/>
<keyword evidence="3" id="KW-1185">Reference proteome</keyword>
<dbReference type="Gene3D" id="1.20.210.10">
    <property type="entry name" value="Cytochrome c oxidase-like, subunit I domain"/>
    <property type="match status" value="1"/>
</dbReference>
<protein>
    <submittedName>
        <fullName evidence="2">Uncharacterized protein</fullName>
    </submittedName>
</protein>
<feature type="transmembrane region" description="Helical" evidence="1">
    <location>
        <begin position="40"/>
        <end position="60"/>
    </location>
</feature>
<evidence type="ECO:0000313" key="2">
    <source>
        <dbReference type="EMBL" id="EKF18750.1"/>
    </source>
</evidence>
<evidence type="ECO:0000313" key="3">
    <source>
        <dbReference type="Proteomes" id="UP000006786"/>
    </source>
</evidence>
<dbReference type="InterPro" id="IPR036927">
    <property type="entry name" value="Cyt_c_oxase-like_su1_sf"/>
</dbReference>
<accession>K2MD93</accession>
<feature type="transmembrane region" description="Helical" evidence="1">
    <location>
        <begin position="67"/>
        <end position="88"/>
    </location>
</feature>
<comment type="caution">
    <text evidence="2">The sequence shown here is derived from an EMBL/GenBank/DDBJ whole genome shotgun (WGS) entry which is preliminary data.</text>
</comment>
<dbReference type="PATRIC" id="fig|391937.3.peg.2313"/>
<keyword evidence="1" id="KW-0472">Membrane</keyword>